<evidence type="ECO:0000256" key="1">
    <source>
        <dbReference type="ARBA" id="ARBA00023002"/>
    </source>
</evidence>
<dbReference type="RefSeq" id="WP_204078143.1">
    <property type="nucleotide sequence ID" value="NZ_BAABHI010000009.1"/>
</dbReference>
<organism evidence="5 6">
    <name type="scientific">Planotetraspora phitsanulokensis</name>
    <dbReference type="NCBI Taxonomy" id="575192"/>
    <lineage>
        <taxon>Bacteria</taxon>
        <taxon>Bacillati</taxon>
        <taxon>Actinomycetota</taxon>
        <taxon>Actinomycetes</taxon>
        <taxon>Streptosporangiales</taxon>
        <taxon>Streptosporangiaceae</taxon>
        <taxon>Planotetraspora</taxon>
    </lineage>
</organism>
<name>A0A8J3UC44_9ACTN</name>
<dbReference type="PANTHER" id="PTHR43491">
    <property type="entry name" value="UDP-N-ACETYL-D-MANNOSAMINE DEHYDROGENASE"/>
    <property type="match status" value="1"/>
</dbReference>
<dbReference type="PIRSF" id="PIRSF500136">
    <property type="entry name" value="UDP_ManNAc_DH"/>
    <property type="match status" value="1"/>
</dbReference>
<accession>A0A8J3UC44</accession>
<dbReference type="AlphaFoldDB" id="A0A8J3UC44"/>
<dbReference type="EMBL" id="BOOP01000046">
    <property type="protein sequence ID" value="GII42733.1"/>
    <property type="molecule type" value="Genomic_DNA"/>
</dbReference>
<evidence type="ECO:0000313" key="5">
    <source>
        <dbReference type="EMBL" id="GII42733.1"/>
    </source>
</evidence>
<protein>
    <submittedName>
        <fullName evidence="5">UDP-N-acetyl-D-glucosamine dehydrogenase</fullName>
    </submittedName>
</protein>
<dbReference type="PIRSF" id="PIRSF000124">
    <property type="entry name" value="UDPglc_GDPman_dh"/>
    <property type="match status" value="1"/>
</dbReference>
<dbReference type="InterPro" id="IPR017476">
    <property type="entry name" value="UDP-Glc/GDP-Man"/>
</dbReference>
<dbReference type="SUPFAM" id="SSF52413">
    <property type="entry name" value="UDP-glucose/GDP-mannose dehydrogenase C-terminal domain"/>
    <property type="match status" value="1"/>
</dbReference>
<dbReference type="InterPro" id="IPR001732">
    <property type="entry name" value="UDP-Glc/GDP-Man_DH_N"/>
</dbReference>
<evidence type="ECO:0000259" key="4">
    <source>
        <dbReference type="SMART" id="SM00984"/>
    </source>
</evidence>
<keyword evidence="1" id="KW-0560">Oxidoreductase</keyword>
<dbReference type="SUPFAM" id="SSF48179">
    <property type="entry name" value="6-phosphogluconate dehydrogenase C-terminal domain-like"/>
    <property type="match status" value="1"/>
</dbReference>
<evidence type="ECO:0000313" key="6">
    <source>
        <dbReference type="Proteomes" id="UP000622547"/>
    </source>
</evidence>
<dbReference type="NCBIfam" id="TIGR03026">
    <property type="entry name" value="NDP-sugDHase"/>
    <property type="match status" value="1"/>
</dbReference>
<proteinExistence type="inferred from homology"/>
<comment type="caution">
    <text evidence="5">The sequence shown here is derived from an EMBL/GenBank/DDBJ whole genome shotgun (WGS) entry which is preliminary data.</text>
</comment>
<dbReference type="Pfam" id="PF00984">
    <property type="entry name" value="UDPG_MGDP_dh"/>
    <property type="match status" value="1"/>
</dbReference>
<feature type="domain" description="UDP-glucose/GDP-mannose dehydrogenase C-terminal" evidence="4">
    <location>
        <begin position="319"/>
        <end position="413"/>
    </location>
</feature>
<reference evidence="5 6" key="1">
    <citation type="submission" date="2021-01" db="EMBL/GenBank/DDBJ databases">
        <title>Whole genome shotgun sequence of Planotetraspora phitsanulokensis NBRC 104273.</title>
        <authorList>
            <person name="Komaki H."/>
            <person name="Tamura T."/>
        </authorList>
    </citation>
    <scope>NUCLEOTIDE SEQUENCE [LARGE SCALE GENOMIC DNA]</scope>
    <source>
        <strain evidence="5 6">NBRC 104273</strain>
    </source>
</reference>
<keyword evidence="6" id="KW-1185">Reference proteome</keyword>
<dbReference type="SMART" id="SM00984">
    <property type="entry name" value="UDPG_MGDP_dh_C"/>
    <property type="match status" value="1"/>
</dbReference>
<evidence type="ECO:0000256" key="2">
    <source>
        <dbReference type="ARBA" id="ARBA00023027"/>
    </source>
</evidence>
<dbReference type="SUPFAM" id="SSF51735">
    <property type="entry name" value="NAD(P)-binding Rossmann-fold domains"/>
    <property type="match status" value="1"/>
</dbReference>
<keyword evidence="2" id="KW-0520">NAD</keyword>
<dbReference type="InterPro" id="IPR008927">
    <property type="entry name" value="6-PGluconate_DH-like_C_sf"/>
</dbReference>
<dbReference type="GO" id="GO:0000271">
    <property type="term" value="P:polysaccharide biosynthetic process"/>
    <property type="evidence" value="ECO:0007669"/>
    <property type="project" value="InterPro"/>
</dbReference>
<evidence type="ECO:0000256" key="3">
    <source>
        <dbReference type="PIRNR" id="PIRNR000124"/>
    </source>
</evidence>
<dbReference type="GO" id="GO:0016616">
    <property type="term" value="F:oxidoreductase activity, acting on the CH-OH group of donors, NAD or NADP as acceptor"/>
    <property type="evidence" value="ECO:0007669"/>
    <property type="project" value="InterPro"/>
</dbReference>
<dbReference type="PANTHER" id="PTHR43491:SF1">
    <property type="entry name" value="UDP-N-ACETYL-D-MANNOSAMINE DEHYDROGENASE"/>
    <property type="match status" value="1"/>
</dbReference>
<sequence length="419" mass="45959">MGEKLVVIGQGYVGLPLAMQAVEAGFDVVGIDVDEWRVKRLNVGESYVEDVDEGDLAAAHNSGRYFASTDYADAEGFDVCVITVPTPLRDGVPDLCHVGSAGEAIAPALRRGATVILESTTYPGTTEEYLRPLLEDGSGLRTPEDFFLGYSPERIDPGNARWRLDNTPKVVSGIDAASLEKVKAFYSRIVHEVVPVSSMQVAELCKLLENTFRHVNIALVNELSIFAQQLGIDVWEAVDAASTKPFGYMRFTPGPGVGGHCLPIDPSYLSWKVKRSLGHNFRFVELANDINDHMPDHVVSRISLALNQRYKPIKGSRILLLGLSYKKNAGDCRESPAIEVAKALRKLGADVRAADSLVDDFLLPVRIELVEPTSEELAEADVVVVLTDHDHIDYDLVQRSSAFVFDTRNRCHGPNVETL</sequence>
<dbReference type="InterPro" id="IPR014026">
    <property type="entry name" value="UDP-Glc/GDP-Man_DH_dimer"/>
</dbReference>
<dbReference type="InterPro" id="IPR014027">
    <property type="entry name" value="UDP-Glc/GDP-Man_DH_C"/>
</dbReference>
<dbReference type="Pfam" id="PF03721">
    <property type="entry name" value="UDPG_MGDP_dh_N"/>
    <property type="match status" value="1"/>
</dbReference>
<comment type="similarity">
    <text evidence="3">Belongs to the UDP-glucose/GDP-mannose dehydrogenase family.</text>
</comment>
<dbReference type="InterPro" id="IPR036291">
    <property type="entry name" value="NAD(P)-bd_dom_sf"/>
</dbReference>
<dbReference type="Gene3D" id="3.40.50.720">
    <property type="entry name" value="NAD(P)-binding Rossmann-like Domain"/>
    <property type="match status" value="2"/>
</dbReference>
<dbReference type="GO" id="GO:0051287">
    <property type="term" value="F:NAD binding"/>
    <property type="evidence" value="ECO:0007669"/>
    <property type="project" value="InterPro"/>
</dbReference>
<dbReference type="Proteomes" id="UP000622547">
    <property type="component" value="Unassembled WGS sequence"/>
</dbReference>
<dbReference type="InterPro" id="IPR028359">
    <property type="entry name" value="UDP_ManNAc/GlcNAc_DH"/>
</dbReference>
<dbReference type="InterPro" id="IPR036220">
    <property type="entry name" value="UDP-Glc/GDP-Man_DH_C_sf"/>
</dbReference>
<dbReference type="GO" id="GO:0016628">
    <property type="term" value="F:oxidoreductase activity, acting on the CH-CH group of donors, NAD or NADP as acceptor"/>
    <property type="evidence" value="ECO:0007669"/>
    <property type="project" value="InterPro"/>
</dbReference>
<dbReference type="Pfam" id="PF03720">
    <property type="entry name" value="UDPG_MGDP_dh_C"/>
    <property type="match status" value="1"/>
</dbReference>
<gene>
    <name evidence="5" type="ORF">Pph01_77360</name>
</gene>